<evidence type="ECO:0000313" key="2">
    <source>
        <dbReference type="EMBL" id="RNB74978.1"/>
    </source>
</evidence>
<dbReference type="InterPro" id="IPR047794">
    <property type="entry name" value="C45_proenzyme-like"/>
</dbReference>
<keyword evidence="3" id="KW-1185">Reference proteome</keyword>
<proteinExistence type="predicted"/>
<dbReference type="EMBL" id="RHHR01000013">
    <property type="protein sequence ID" value="RNB74978.1"/>
    <property type="molecule type" value="Genomic_DNA"/>
</dbReference>
<dbReference type="PANTHER" id="PTHR34180:SF1">
    <property type="entry name" value="BETA-ALANYL-DOPAMINE_CARCININE HYDROLASE"/>
    <property type="match status" value="1"/>
</dbReference>
<dbReference type="Pfam" id="PF03417">
    <property type="entry name" value="AAT"/>
    <property type="match status" value="1"/>
</dbReference>
<evidence type="ECO:0000313" key="3">
    <source>
        <dbReference type="Proteomes" id="UP000282028"/>
    </source>
</evidence>
<accession>A0A3M8CH47</accession>
<dbReference type="PANTHER" id="PTHR34180">
    <property type="entry name" value="PEPTIDASE C45"/>
    <property type="match status" value="1"/>
</dbReference>
<gene>
    <name evidence="2" type="ORF">EDM52_09195</name>
</gene>
<reference evidence="2 3" key="1">
    <citation type="submission" date="2018-10" db="EMBL/GenBank/DDBJ databases">
        <title>Phylogenomics of Brevibacillus.</title>
        <authorList>
            <person name="Dunlap C."/>
        </authorList>
    </citation>
    <scope>NUCLEOTIDE SEQUENCE [LARGE SCALE GENOMIC DNA]</scope>
    <source>
        <strain evidence="2 3">JCM 12215</strain>
    </source>
</reference>
<name>A0A3M8CH47_9BACL</name>
<comment type="caution">
    <text evidence="2">The sequence shown here is derived from an EMBL/GenBank/DDBJ whole genome shotgun (WGS) entry which is preliminary data.</text>
</comment>
<dbReference type="NCBIfam" id="NF040521">
    <property type="entry name" value="C45_proenzyme"/>
    <property type="match status" value="1"/>
</dbReference>
<evidence type="ECO:0000259" key="1">
    <source>
        <dbReference type="Pfam" id="PF03417"/>
    </source>
</evidence>
<dbReference type="Proteomes" id="UP000282028">
    <property type="component" value="Unassembled WGS sequence"/>
</dbReference>
<feature type="domain" description="Peptidase C45 hydrolase" evidence="1">
    <location>
        <begin position="102"/>
        <end position="309"/>
    </location>
</feature>
<sequence>MSNFQVQVLQLRDSAYQNGLVLGQQLRSNPIVKTFEMITREEIDVQEMAAIYRAYAPHLLDELQGISEGLGISWEKAAALFGGYDVPKTDAMGCSAMMTPAYYVRNYDFSPALYDGYFTLLQSNSAFATAGYNLQVIGRHDGVNQHGLTMGLHFVSNHGYTKGLSAWSAIRMILDTCTSVDEAILMLKEMPHAACYNFSLGDKSGNMAVVEASPELVQIRRDPEQLSCVNHFQVDQLAEKNRSVITGSLKRQAYFQSLRDKAHNHEEMFALFKDVQSPLFFTDYADLFGTLHTFSYAYENAKIMTSVARGSQILAIDFADWVRGNNIETQFLEGIIEENKK</sequence>
<protein>
    <submittedName>
        <fullName evidence="2">Peptidase C45</fullName>
    </submittedName>
</protein>
<dbReference type="InterPro" id="IPR047801">
    <property type="entry name" value="Peptidase_C45"/>
</dbReference>
<dbReference type="SUPFAM" id="SSF56235">
    <property type="entry name" value="N-terminal nucleophile aminohydrolases (Ntn hydrolases)"/>
    <property type="match status" value="1"/>
</dbReference>
<dbReference type="RefSeq" id="WP_122908795.1">
    <property type="nucleotide sequence ID" value="NZ_CBCSBE010000005.1"/>
</dbReference>
<dbReference type="AlphaFoldDB" id="A0A3M8CH47"/>
<dbReference type="InterPro" id="IPR005079">
    <property type="entry name" value="Peptidase_C45_hydrolase"/>
</dbReference>
<dbReference type="InterPro" id="IPR029055">
    <property type="entry name" value="Ntn_hydrolases_N"/>
</dbReference>
<dbReference type="CDD" id="cd01935">
    <property type="entry name" value="Ntn_CGH_like"/>
    <property type="match status" value="1"/>
</dbReference>
<dbReference type="Gene3D" id="3.60.60.10">
    <property type="entry name" value="Penicillin V Acylase, Chain A"/>
    <property type="match status" value="1"/>
</dbReference>
<organism evidence="2 3">
    <name type="scientific">Brevibacillus invocatus</name>
    <dbReference type="NCBI Taxonomy" id="173959"/>
    <lineage>
        <taxon>Bacteria</taxon>
        <taxon>Bacillati</taxon>
        <taxon>Bacillota</taxon>
        <taxon>Bacilli</taxon>
        <taxon>Bacillales</taxon>
        <taxon>Paenibacillaceae</taxon>
        <taxon>Brevibacillus</taxon>
    </lineage>
</organism>
<dbReference type="OrthoDB" id="8617387at2"/>